<accession>A0A0H5CWZ8</accession>
<name>A0A0H5CWZ8_9RHOB</name>
<organism evidence="2 3">
    <name type="scientific">Phaeobacter italicus</name>
    <dbReference type="NCBI Taxonomy" id="481446"/>
    <lineage>
        <taxon>Bacteria</taxon>
        <taxon>Pseudomonadati</taxon>
        <taxon>Pseudomonadota</taxon>
        <taxon>Alphaproteobacteria</taxon>
        <taxon>Rhodobacterales</taxon>
        <taxon>Roseobacteraceae</taxon>
        <taxon>Phaeobacter</taxon>
    </lineage>
</organism>
<feature type="region of interest" description="Disordered" evidence="1">
    <location>
        <begin position="129"/>
        <end position="151"/>
    </location>
</feature>
<dbReference type="RefSeq" id="WP_046211027.1">
    <property type="nucleotide sequence ID" value="NZ_CAKZKN010000123.1"/>
</dbReference>
<evidence type="ECO:0000313" key="2">
    <source>
        <dbReference type="EMBL" id="CRL09264.1"/>
    </source>
</evidence>
<dbReference type="EMBL" id="CVRL01000001">
    <property type="protein sequence ID" value="CRL09264.1"/>
    <property type="molecule type" value="Genomic_DNA"/>
</dbReference>
<gene>
    <name evidence="2" type="ORF">NIT7321_00093</name>
</gene>
<evidence type="ECO:0000313" key="3">
    <source>
        <dbReference type="Proteomes" id="UP000043764"/>
    </source>
</evidence>
<proteinExistence type="predicted"/>
<dbReference type="STRING" id="481446.NIT7645_03118"/>
<dbReference type="AlphaFoldDB" id="A0A0H5CWZ8"/>
<sequence>MTASLPEYYFRVRDNGAFVFRVESENRQRRLEMDQIAVVKLRNGEIKPHGDRSLSDADLSAIRAWMADRQALLATREIDDIRRTIDHLNHTAQWAQSRADDDQLDAISDDLLLAMHDLRSVLIRKKADRLQRAAKSEAKQDSKQDSKPEKG</sequence>
<reference evidence="3" key="1">
    <citation type="submission" date="2015-05" db="EMBL/GenBank/DDBJ databases">
        <authorList>
            <person name="Rodrigo-Torres Lidia"/>
            <person name="Arahal R.David."/>
        </authorList>
    </citation>
    <scope>NUCLEOTIDE SEQUENCE [LARGE SCALE GENOMIC DNA]</scope>
    <source>
        <strain evidence="3">CECT 7321</strain>
    </source>
</reference>
<protein>
    <submittedName>
        <fullName evidence="2">Uncharacterized protein</fullName>
    </submittedName>
</protein>
<keyword evidence="3" id="KW-1185">Reference proteome</keyword>
<dbReference type="Proteomes" id="UP000043764">
    <property type="component" value="Unassembled WGS sequence"/>
</dbReference>
<evidence type="ECO:0000256" key="1">
    <source>
        <dbReference type="SAM" id="MobiDB-lite"/>
    </source>
</evidence>